<proteinExistence type="predicted"/>
<name>A0A7Y9JTH1_9ACTN</name>
<keyword evidence="3" id="KW-1185">Reference proteome</keyword>
<dbReference type="RefSeq" id="WP_179616979.1">
    <property type="nucleotide sequence ID" value="NZ_CP059163.1"/>
</dbReference>
<keyword evidence="1" id="KW-0472">Membrane</keyword>
<evidence type="ECO:0000256" key="1">
    <source>
        <dbReference type="SAM" id="Phobius"/>
    </source>
</evidence>
<comment type="caution">
    <text evidence="2">The sequence shown here is derived from an EMBL/GenBank/DDBJ whole genome shotgun (WGS) entry which is preliminary data.</text>
</comment>
<evidence type="ECO:0000313" key="2">
    <source>
        <dbReference type="EMBL" id="NYD59543.1"/>
    </source>
</evidence>
<gene>
    <name evidence="2" type="ORF">BKA08_003781</name>
</gene>
<dbReference type="Proteomes" id="UP000516957">
    <property type="component" value="Unassembled WGS sequence"/>
</dbReference>
<protein>
    <submittedName>
        <fullName evidence="2">Uncharacterized protein</fullName>
    </submittedName>
</protein>
<reference evidence="2 3" key="1">
    <citation type="submission" date="2020-07" db="EMBL/GenBank/DDBJ databases">
        <title>Sequencing the genomes of 1000 actinobacteria strains.</title>
        <authorList>
            <person name="Klenk H.-P."/>
        </authorList>
    </citation>
    <scope>NUCLEOTIDE SEQUENCE [LARGE SCALE GENOMIC DNA]</scope>
    <source>
        <strain evidence="2 3">DSM 18965</strain>
    </source>
</reference>
<organism evidence="2 3">
    <name type="scientific">Nocardioides marinisabuli</name>
    <dbReference type="NCBI Taxonomy" id="419476"/>
    <lineage>
        <taxon>Bacteria</taxon>
        <taxon>Bacillati</taxon>
        <taxon>Actinomycetota</taxon>
        <taxon>Actinomycetes</taxon>
        <taxon>Propionibacteriales</taxon>
        <taxon>Nocardioidaceae</taxon>
        <taxon>Nocardioides</taxon>
    </lineage>
</organism>
<keyword evidence="1" id="KW-0812">Transmembrane</keyword>
<sequence length="57" mass="6036">MTLLVLDAVVFFLALATALETDGPTWMRIVGGVIAVAAVALGVRSALFVYTNRPSTR</sequence>
<accession>A0A7Y9JTH1</accession>
<evidence type="ECO:0000313" key="3">
    <source>
        <dbReference type="Proteomes" id="UP000516957"/>
    </source>
</evidence>
<dbReference type="AlphaFoldDB" id="A0A7Y9JTH1"/>
<dbReference type="EMBL" id="JACCBE010000001">
    <property type="protein sequence ID" value="NYD59543.1"/>
    <property type="molecule type" value="Genomic_DNA"/>
</dbReference>
<keyword evidence="1" id="KW-1133">Transmembrane helix</keyword>
<feature type="transmembrane region" description="Helical" evidence="1">
    <location>
        <begin position="28"/>
        <end position="50"/>
    </location>
</feature>